<feature type="compositionally biased region" description="Polar residues" evidence="1">
    <location>
        <begin position="646"/>
        <end position="669"/>
    </location>
</feature>
<evidence type="ECO:0000256" key="1">
    <source>
        <dbReference type="SAM" id="MobiDB-lite"/>
    </source>
</evidence>
<evidence type="ECO:0000313" key="2">
    <source>
        <dbReference type="EnsemblMetazoa" id="CJA04496.1"/>
    </source>
</evidence>
<feature type="compositionally biased region" description="Acidic residues" evidence="1">
    <location>
        <begin position="753"/>
        <end position="763"/>
    </location>
</feature>
<reference evidence="3" key="1">
    <citation type="submission" date="2010-08" db="EMBL/GenBank/DDBJ databases">
        <authorList>
            <consortium name="Caenorhabditis japonica Sequencing Consortium"/>
            <person name="Wilson R.K."/>
        </authorList>
    </citation>
    <scope>NUCLEOTIDE SEQUENCE [LARGE SCALE GENOMIC DNA]</scope>
    <source>
        <strain evidence="3">DF5081</strain>
    </source>
</reference>
<accession>A0A8R1HKR6</accession>
<name>A0A8R1HKR6_CAEJA</name>
<dbReference type="Proteomes" id="UP000005237">
    <property type="component" value="Unassembled WGS sequence"/>
</dbReference>
<feature type="compositionally biased region" description="Basic and acidic residues" evidence="1">
    <location>
        <begin position="418"/>
        <end position="427"/>
    </location>
</feature>
<feature type="compositionally biased region" description="Basic and acidic residues" evidence="1">
    <location>
        <begin position="32"/>
        <end position="54"/>
    </location>
</feature>
<sequence>MSKIPVAKGGFRSWLTKNDEKPTKSVIYEPKLQNHHDRIRNKENLEDMEQEHRQQTSSSSFSLVNPEPTAEDYARFDADRRFREKARDVRVAQRVATNSARNSLTPERHPERTSGGSASDQYFTPAHESLDEMEDFETPQTSKKEENPRRSAEKTPTSRFSDYRLSAGTDSVPASSDHRQVYTNYLSRRLDQNFAKMQEMIFSGKPEDRAEELAGTAGIEKYKHIEKTPSPKRGRTPSPKYEKVETPILQSSSYVSTLVTAHQLHMKYAETSVKVEQQMTKAESLAKLAEYSKKPELAPKKKKTRRRESDTDQTDTSGYFELEDEIRVAKKWEVIKDIKGRIEKINKVQQCTQDIVTKKKYEWSHSDKTLFENIDNWISLPFKIFDRETSRQKLSLNKRIIEATKQFAKVSKMFGKQAHRDTMDRSRDRRRSSSVLRISPEIAPQTPSASFVDHSSQASVHPRELQDVSTQMTPRTKDEETQMTQRSPKSIGIEPLDLSGLNGPKRPSSLVGKPVQQAEPTIQQADIDAMLNGIQLLDTSLETIDIRARPSLPKEPEVDNHVNNRSHLMKDISFPSAPSTPEMTPRSGRASLDSASARRLSEGIAHYLEQFKKEQETLDGQAEPEQEIIVEQREKEPETPKPADNPTPSIQVTSPTNSADTLTTPTWSLESFPATQEIKQEPEDVEESQEFDADATQFEHEREDSEKHHLLQTEETPKPSTVVEEVAEEEKPLPRPGEEEEGDETKRFRNHDEFEDNSEEEDVPTNVTADDSADDSMFLLNDKVRKTMNRALPEYSENHDESKQRKMTFAEGSPSTLGGSQQSYLQIPGPIMITKALEFQENLRGVDWVEAQSIWQPPSFADLNMDFYDHFDYFDSFSTLLWGSTVELMNKTYLKFGKKLTTQQEKNFETEALEMMRREFGVESKENEWCREVKLTNKLDGMNPLELDWRYDVRRGVGEGEKQRYQWQQIQMKAIDQRFSWKHLKNSNSMVQENSD</sequence>
<evidence type="ECO:0000313" key="3">
    <source>
        <dbReference type="Proteomes" id="UP000005237"/>
    </source>
</evidence>
<dbReference type="AlphaFoldDB" id="A0A8R1HKR6"/>
<feature type="compositionally biased region" description="Basic and acidic residues" evidence="1">
    <location>
        <begin position="552"/>
        <end position="562"/>
    </location>
</feature>
<feature type="compositionally biased region" description="Basic and acidic residues" evidence="1">
    <location>
        <begin position="632"/>
        <end position="641"/>
    </location>
</feature>
<feature type="region of interest" description="Disordered" evidence="1">
    <location>
        <begin position="296"/>
        <end position="315"/>
    </location>
</feature>
<feature type="compositionally biased region" description="Basic and acidic residues" evidence="1">
    <location>
        <begin position="142"/>
        <end position="153"/>
    </location>
</feature>
<protein>
    <submittedName>
        <fullName evidence="2">Uncharacterized protein</fullName>
    </submittedName>
</protein>
<feature type="compositionally biased region" description="Basic and acidic residues" evidence="1">
    <location>
        <begin position="72"/>
        <end position="91"/>
    </location>
</feature>
<dbReference type="EnsemblMetazoa" id="CJA04496.1">
    <property type="protein sequence ID" value="CJA04496.1"/>
    <property type="gene ID" value="WBGene00123700"/>
</dbReference>
<feature type="compositionally biased region" description="Polar residues" evidence="1">
    <location>
        <begin position="445"/>
        <end position="459"/>
    </location>
</feature>
<feature type="region of interest" description="Disordered" evidence="1">
    <location>
        <begin position="632"/>
        <end position="772"/>
    </location>
</feature>
<proteinExistence type="predicted"/>
<feature type="region of interest" description="Disordered" evidence="1">
    <location>
        <begin position="795"/>
        <end position="820"/>
    </location>
</feature>
<feature type="region of interest" description="Disordered" evidence="1">
    <location>
        <begin position="414"/>
        <end position="512"/>
    </location>
</feature>
<feature type="compositionally biased region" description="Basic and acidic residues" evidence="1">
    <location>
        <begin position="697"/>
        <end position="717"/>
    </location>
</feature>
<feature type="region of interest" description="Disordered" evidence="1">
    <location>
        <begin position="552"/>
        <end position="596"/>
    </location>
</feature>
<feature type="region of interest" description="Disordered" evidence="1">
    <location>
        <begin position="15"/>
        <end position="176"/>
    </location>
</feature>
<reference evidence="2" key="2">
    <citation type="submission" date="2022-06" db="UniProtKB">
        <authorList>
            <consortium name="EnsemblMetazoa"/>
        </authorList>
    </citation>
    <scope>IDENTIFICATION</scope>
    <source>
        <strain evidence="2">DF5081</strain>
    </source>
</reference>
<feature type="compositionally biased region" description="Polar residues" evidence="1">
    <location>
        <begin position="95"/>
        <end position="105"/>
    </location>
</feature>
<feature type="compositionally biased region" description="Low complexity" evidence="1">
    <location>
        <begin position="586"/>
        <end position="596"/>
    </location>
</feature>
<feature type="compositionally biased region" description="Acidic residues" evidence="1">
    <location>
        <begin position="683"/>
        <end position="693"/>
    </location>
</feature>
<keyword evidence="3" id="KW-1185">Reference proteome</keyword>
<organism evidence="2 3">
    <name type="scientific">Caenorhabditis japonica</name>
    <dbReference type="NCBI Taxonomy" id="281687"/>
    <lineage>
        <taxon>Eukaryota</taxon>
        <taxon>Metazoa</taxon>
        <taxon>Ecdysozoa</taxon>
        <taxon>Nematoda</taxon>
        <taxon>Chromadorea</taxon>
        <taxon>Rhabditida</taxon>
        <taxon>Rhabditina</taxon>
        <taxon>Rhabditomorpha</taxon>
        <taxon>Rhabditoidea</taxon>
        <taxon>Rhabditidae</taxon>
        <taxon>Peloderinae</taxon>
        <taxon>Caenorhabditis</taxon>
    </lineage>
</organism>